<comment type="caution">
    <text evidence="2">The sequence shown here is derived from an EMBL/GenBank/DDBJ whole genome shotgun (WGS) entry which is preliminary data.</text>
</comment>
<dbReference type="AlphaFoldDB" id="A0AAN6QBL3"/>
<proteinExistence type="predicted"/>
<keyword evidence="3" id="KW-1185">Reference proteome</keyword>
<dbReference type="Proteomes" id="UP001305647">
    <property type="component" value="Unassembled WGS sequence"/>
</dbReference>
<name>A0AAN6QBL3_9PEZI</name>
<keyword evidence="1" id="KW-0812">Transmembrane</keyword>
<feature type="transmembrane region" description="Helical" evidence="1">
    <location>
        <begin position="199"/>
        <end position="224"/>
    </location>
</feature>
<keyword evidence="1" id="KW-1133">Transmembrane helix</keyword>
<dbReference type="EMBL" id="MU863624">
    <property type="protein sequence ID" value="KAK4106566.1"/>
    <property type="molecule type" value="Genomic_DNA"/>
</dbReference>
<evidence type="ECO:0000313" key="3">
    <source>
        <dbReference type="Proteomes" id="UP001305647"/>
    </source>
</evidence>
<gene>
    <name evidence="2" type="ORF">N658DRAFT_414314</name>
</gene>
<organism evidence="2 3">
    <name type="scientific">Parathielavia hyrcaniae</name>
    <dbReference type="NCBI Taxonomy" id="113614"/>
    <lineage>
        <taxon>Eukaryota</taxon>
        <taxon>Fungi</taxon>
        <taxon>Dikarya</taxon>
        <taxon>Ascomycota</taxon>
        <taxon>Pezizomycotina</taxon>
        <taxon>Sordariomycetes</taxon>
        <taxon>Sordariomycetidae</taxon>
        <taxon>Sordariales</taxon>
        <taxon>Chaetomiaceae</taxon>
        <taxon>Parathielavia</taxon>
    </lineage>
</organism>
<keyword evidence="1" id="KW-0472">Membrane</keyword>
<sequence>MASFPTLASAMTGYVVRPDAFKDYPNDDGNFVSFSEFDIVAYVVHDAWRINESDRALVGYSPVIGARSLRVPLMRKASGTILSNICNKWDLGSAHGCDFANSISRYVTEYGLYGLNQTPSVWRMFGAGPIQLPPPVLNVTAFYLTRLLGHDWVHPETGQRPFQDPSGVMYMHEKLQTTYSLDYLDQYGRCQPSADVYRWGFSYFQVFIMAIVLLVWTAGAWMVWLKAHINLPLDGPQYCGEAPRGWKCLLPLASTMQTQLAAADIDPTVLTEDDLRSKISRRVKRGAVSFERGTPSPTTRKPEVPLSRFLCRMAKERKWRVAIFCVYLGVACLVFVEYVALWPTPRGWVVFVVTWLASLGAYGFLFCAHMAWLLWLYLPCSSAVVVAVCLDVFGVIGDNKGLYNIWPGGN</sequence>
<feature type="transmembrane region" description="Helical" evidence="1">
    <location>
        <begin position="374"/>
        <end position="396"/>
    </location>
</feature>
<feature type="transmembrane region" description="Helical" evidence="1">
    <location>
        <begin position="347"/>
        <end position="367"/>
    </location>
</feature>
<feature type="transmembrane region" description="Helical" evidence="1">
    <location>
        <begin position="321"/>
        <end position="341"/>
    </location>
</feature>
<evidence type="ECO:0000313" key="2">
    <source>
        <dbReference type="EMBL" id="KAK4106566.1"/>
    </source>
</evidence>
<reference evidence="2" key="2">
    <citation type="submission" date="2023-05" db="EMBL/GenBank/DDBJ databases">
        <authorList>
            <consortium name="Lawrence Berkeley National Laboratory"/>
            <person name="Steindorff A."/>
            <person name="Hensen N."/>
            <person name="Bonometti L."/>
            <person name="Westerberg I."/>
            <person name="Brannstrom I.O."/>
            <person name="Guillou S."/>
            <person name="Cros-Aarteil S."/>
            <person name="Calhoun S."/>
            <person name="Haridas S."/>
            <person name="Kuo A."/>
            <person name="Mondo S."/>
            <person name="Pangilinan J."/>
            <person name="Riley R."/>
            <person name="Labutti K."/>
            <person name="Andreopoulos B."/>
            <person name="Lipzen A."/>
            <person name="Chen C."/>
            <person name="Yanf M."/>
            <person name="Daum C."/>
            <person name="Ng V."/>
            <person name="Clum A."/>
            <person name="Ohm R."/>
            <person name="Martin F."/>
            <person name="Silar P."/>
            <person name="Natvig D."/>
            <person name="Lalanne C."/>
            <person name="Gautier V."/>
            <person name="Ament-Velasquez S.L."/>
            <person name="Kruys A."/>
            <person name="Hutchinson M.I."/>
            <person name="Powell A.J."/>
            <person name="Barry K."/>
            <person name="Miller A.N."/>
            <person name="Grigoriev I.V."/>
            <person name="Debuchy R."/>
            <person name="Gladieux P."/>
            <person name="Thoren M.H."/>
            <person name="Johannesson H."/>
        </authorList>
    </citation>
    <scope>NUCLEOTIDE SEQUENCE</scope>
    <source>
        <strain evidence="2">CBS 757.83</strain>
    </source>
</reference>
<reference evidence="2" key="1">
    <citation type="journal article" date="2023" name="Mol. Phylogenet. Evol.">
        <title>Genome-scale phylogeny and comparative genomics of the fungal order Sordariales.</title>
        <authorList>
            <person name="Hensen N."/>
            <person name="Bonometti L."/>
            <person name="Westerberg I."/>
            <person name="Brannstrom I.O."/>
            <person name="Guillou S."/>
            <person name="Cros-Aarteil S."/>
            <person name="Calhoun S."/>
            <person name="Haridas S."/>
            <person name="Kuo A."/>
            <person name="Mondo S."/>
            <person name="Pangilinan J."/>
            <person name="Riley R."/>
            <person name="LaButti K."/>
            <person name="Andreopoulos B."/>
            <person name="Lipzen A."/>
            <person name="Chen C."/>
            <person name="Yan M."/>
            <person name="Daum C."/>
            <person name="Ng V."/>
            <person name="Clum A."/>
            <person name="Steindorff A."/>
            <person name="Ohm R.A."/>
            <person name="Martin F."/>
            <person name="Silar P."/>
            <person name="Natvig D.O."/>
            <person name="Lalanne C."/>
            <person name="Gautier V."/>
            <person name="Ament-Velasquez S.L."/>
            <person name="Kruys A."/>
            <person name="Hutchinson M.I."/>
            <person name="Powell A.J."/>
            <person name="Barry K."/>
            <person name="Miller A.N."/>
            <person name="Grigoriev I.V."/>
            <person name="Debuchy R."/>
            <person name="Gladieux P."/>
            <person name="Hiltunen Thoren M."/>
            <person name="Johannesson H."/>
        </authorList>
    </citation>
    <scope>NUCLEOTIDE SEQUENCE</scope>
    <source>
        <strain evidence="2">CBS 757.83</strain>
    </source>
</reference>
<protein>
    <submittedName>
        <fullName evidence="2">Uncharacterized protein</fullName>
    </submittedName>
</protein>
<accession>A0AAN6QBL3</accession>
<evidence type="ECO:0000256" key="1">
    <source>
        <dbReference type="SAM" id="Phobius"/>
    </source>
</evidence>